<evidence type="ECO:0000256" key="1">
    <source>
        <dbReference type="SAM" id="MobiDB-lite"/>
    </source>
</evidence>
<feature type="compositionally biased region" description="Polar residues" evidence="1">
    <location>
        <begin position="42"/>
        <end position="52"/>
    </location>
</feature>
<evidence type="ECO:0000313" key="2">
    <source>
        <dbReference type="EMBL" id="GFD53691.1"/>
    </source>
</evidence>
<name>A0A699XA50_TANCI</name>
<sequence>LLLQQAESSLSARGQEHRTRRRRQAAAGAADLGRGDRALRSQGIQGHAQSRSQRQDRADLRSVAALDGSARQVDGCSQPRDGRQPVQEGDAGQGV</sequence>
<accession>A0A699XA50</accession>
<protein>
    <submittedName>
        <fullName evidence="2">Uncharacterized protein</fullName>
    </submittedName>
</protein>
<feature type="region of interest" description="Disordered" evidence="1">
    <location>
        <begin position="1"/>
        <end position="95"/>
    </location>
</feature>
<feature type="non-terminal residue" evidence="2">
    <location>
        <position position="1"/>
    </location>
</feature>
<dbReference type="AlphaFoldDB" id="A0A699XA50"/>
<proteinExistence type="predicted"/>
<comment type="caution">
    <text evidence="2">The sequence shown here is derived from an EMBL/GenBank/DDBJ whole genome shotgun (WGS) entry which is preliminary data.</text>
</comment>
<organism evidence="2">
    <name type="scientific">Tanacetum cinerariifolium</name>
    <name type="common">Dalmatian daisy</name>
    <name type="synonym">Chrysanthemum cinerariifolium</name>
    <dbReference type="NCBI Taxonomy" id="118510"/>
    <lineage>
        <taxon>Eukaryota</taxon>
        <taxon>Viridiplantae</taxon>
        <taxon>Streptophyta</taxon>
        <taxon>Embryophyta</taxon>
        <taxon>Tracheophyta</taxon>
        <taxon>Spermatophyta</taxon>
        <taxon>Magnoliopsida</taxon>
        <taxon>eudicotyledons</taxon>
        <taxon>Gunneridae</taxon>
        <taxon>Pentapetalae</taxon>
        <taxon>asterids</taxon>
        <taxon>campanulids</taxon>
        <taxon>Asterales</taxon>
        <taxon>Asteraceae</taxon>
        <taxon>Asteroideae</taxon>
        <taxon>Anthemideae</taxon>
        <taxon>Anthemidinae</taxon>
        <taxon>Tanacetum</taxon>
    </lineage>
</organism>
<gene>
    <name evidence="2" type="ORF">Tci_925660</name>
</gene>
<reference evidence="2" key="1">
    <citation type="journal article" date="2019" name="Sci. Rep.">
        <title>Draft genome of Tanacetum cinerariifolium, the natural source of mosquito coil.</title>
        <authorList>
            <person name="Yamashiro T."/>
            <person name="Shiraishi A."/>
            <person name="Satake H."/>
            <person name="Nakayama K."/>
        </authorList>
    </citation>
    <scope>NUCLEOTIDE SEQUENCE</scope>
</reference>
<feature type="compositionally biased region" description="Low complexity" evidence="1">
    <location>
        <begin position="1"/>
        <end position="13"/>
    </location>
</feature>
<dbReference type="EMBL" id="BKCJ011797326">
    <property type="protein sequence ID" value="GFD53691.1"/>
    <property type="molecule type" value="Genomic_DNA"/>
</dbReference>